<evidence type="ECO:0000256" key="16">
    <source>
        <dbReference type="PIRNR" id="PIRNR003383"/>
    </source>
</evidence>
<dbReference type="InterPro" id="IPR037102">
    <property type="entry name" value="Znf_lg_T-Ag_D1_dom_sf"/>
</dbReference>
<evidence type="ECO:0000256" key="15">
    <source>
        <dbReference type="HAMAP-Rule" id="MF_04000"/>
    </source>
</evidence>
<evidence type="ECO:0000256" key="2">
    <source>
        <dbReference type="ARBA" id="ARBA00022518"/>
    </source>
</evidence>
<feature type="domain" description="SF3 helicase" evidence="17">
    <location>
        <begin position="388"/>
        <end position="552"/>
    </location>
</feature>
<dbReference type="InterPro" id="IPR046832">
    <property type="entry name" value="PPV_E1_DBD"/>
</dbReference>
<comment type="function">
    <text evidence="16">ATP-dependent DNA helicase required for initiation of viral DNA replication. It forms a complex with the viral E2 protein. The E1-E2 complex binds to the replication origin which contains binding sites for both proteins.</text>
</comment>
<comment type="function">
    <text evidence="14 15">ATP-dependent DNA 3'-5' helicase required for initiation of viral DNA replication. It forms a complex with the viral E2 protein. The E1-E2 complex binds to the replication origin which contains binding sites for both proteins. During the initial step, a dimer of E1 interacts with a dimer of protein E2 leading to a complex that binds the viral origin of replication with high specificity. Then, a second dimer of E1 displaces the E2 dimer in an ATP-dependent manner to form the E1 tetramer. Following this, two E1 monomers are added to each half of the site, which results in the formation of two E1 trimers on the viral ori. Subsequently, two hexamers will be created. The double hexamer acts as a bi-directional helicase machinery and unwinds the viral DNA and then recruits the host DNA polymerase to start replication.</text>
</comment>
<comment type="catalytic activity">
    <reaction evidence="13 15 16">
        <text>ATP + H2O = ADP + phosphate + H(+)</text>
        <dbReference type="Rhea" id="RHEA:13065"/>
        <dbReference type="ChEBI" id="CHEBI:15377"/>
        <dbReference type="ChEBI" id="CHEBI:15378"/>
        <dbReference type="ChEBI" id="CHEBI:30616"/>
        <dbReference type="ChEBI" id="CHEBI:43474"/>
        <dbReference type="ChEBI" id="CHEBI:456216"/>
        <dbReference type="EC" id="5.6.2.4"/>
    </reaction>
</comment>
<comment type="catalytic activity">
    <reaction evidence="12 15">
        <text>Couples ATP hydrolysis with the unwinding of duplex DNA by translocating in the 3'-5' direction.</text>
        <dbReference type="EC" id="5.6.2.4"/>
    </reaction>
</comment>
<comment type="subunit">
    <text evidence="15">Can form hexamers. Interacts with E2 protein; this interaction increases E1 DNA binding specificity. Interacts with host DNA polymerase subunit POLA2. Interacts with host single stranded DNA-binding protein RPA1. Interacts with host TOP1; this interaction stimulates the enzymatic activity of TOP1.</text>
</comment>
<dbReference type="PROSITE" id="PS51206">
    <property type="entry name" value="SF3_HELICASE_1"/>
    <property type="match status" value="1"/>
</dbReference>
<feature type="binding site" evidence="15">
    <location>
        <begin position="428"/>
        <end position="435"/>
    </location>
    <ligand>
        <name>ATP</name>
        <dbReference type="ChEBI" id="CHEBI:30616"/>
    </ligand>
</feature>
<keyword evidence="15" id="KW-0832">Ubl conjugation</keyword>
<dbReference type="SUPFAM" id="SSF52540">
    <property type="entry name" value="P-loop containing nucleoside triphosphate hydrolases"/>
    <property type="match status" value="1"/>
</dbReference>
<comment type="caution">
    <text evidence="15">Lacks conserved residue(s) required for the propagation of feature annotation.</text>
</comment>
<keyword evidence="8 15" id="KW-0347">Helicase</keyword>
<dbReference type="InterPro" id="IPR027417">
    <property type="entry name" value="P-loop_NTPase"/>
</dbReference>
<dbReference type="SUPFAM" id="SSF55464">
    <property type="entry name" value="Origin of replication-binding domain, RBD-like"/>
    <property type="match status" value="1"/>
</dbReference>
<organism evidence="18">
    <name type="scientific">Gammapapillomavirus 22</name>
    <dbReference type="NCBI Taxonomy" id="1961679"/>
    <lineage>
        <taxon>Viruses</taxon>
        <taxon>Monodnaviria</taxon>
        <taxon>Shotokuvirae</taxon>
        <taxon>Cossaviricota</taxon>
        <taxon>Papovaviricetes</taxon>
        <taxon>Zurhausenvirales</taxon>
        <taxon>Papillomaviridae</taxon>
        <taxon>Firstpapillomavirinae</taxon>
        <taxon>Gammapapillomavirus</taxon>
    </lineage>
</organism>
<evidence type="ECO:0000259" key="17">
    <source>
        <dbReference type="PROSITE" id="PS51206"/>
    </source>
</evidence>
<dbReference type="GO" id="GO:0042025">
    <property type="term" value="C:host cell nucleus"/>
    <property type="evidence" value="ECO:0007669"/>
    <property type="project" value="UniProtKB-SubCell"/>
</dbReference>
<dbReference type="Pfam" id="PF00524">
    <property type="entry name" value="PPV_E1_N"/>
    <property type="match status" value="1"/>
</dbReference>
<feature type="short sequence motif" description="Nuclear export signal" evidence="15">
    <location>
        <begin position="92"/>
        <end position="101"/>
    </location>
</feature>
<dbReference type="HAMAP" id="MF_04000">
    <property type="entry name" value="PPV_E1"/>
    <property type="match status" value="1"/>
</dbReference>
<comment type="PTM">
    <text evidence="15">Sumoylated.</text>
</comment>
<keyword evidence="15" id="KW-1017">Isopeptide bond</keyword>
<keyword evidence="9 15" id="KW-0067">ATP-binding</keyword>
<dbReference type="Pfam" id="PF00519">
    <property type="entry name" value="PPV_E1_C"/>
    <property type="match status" value="1"/>
</dbReference>
<evidence type="ECO:0000256" key="10">
    <source>
        <dbReference type="ARBA" id="ARBA00023125"/>
    </source>
</evidence>
<feature type="short sequence motif" description="Nuclear localization signal" evidence="15">
    <location>
        <begin position="78"/>
        <end position="80"/>
    </location>
</feature>
<dbReference type="GO" id="GO:0043138">
    <property type="term" value="F:3'-5' DNA helicase activity"/>
    <property type="evidence" value="ECO:0007669"/>
    <property type="project" value="UniProtKB-UniRule"/>
</dbReference>
<dbReference type="EMBL" id="MF588738">
    <property type="protein sequence ID" value="ATQ38506.1"/>
    <property type="molecule type" value="Genomic_DNA"/>
</dbReference>
<dbReference type="Gene3D" id="3.40.1310.10">
    <property type="match status" value="1"/>
</dbReference>
<dbReference type="InterPro" id="IPR046935">
    <property type="entry name" value="PPV_E1_DBD_sf"/>
</dbReference>
<keyword evidence="4 15" id="KW-1048">Host nucleus</keyword>
<dbReference type="InterPro" id="IPR016393">
    <property type="entry name" value="Rep_E1_papillomaV"/>
</dbReference>
<dbReference type="Pfam" id="PF20450">
    <property type="entry name" value="PPV_E1_DBD"/>
    <property type="match status" value="1"/>
</dbReference>
<evidence type="ECO:0000256" key="1">
    <source>
        <dbReference type="ARBA" id="ARBA00004147"/>
    </source>
</evidence>
<gene>
    <name evidence="15 18" type="primary">E1</name>
</gene>
<dbReference type="Gene3D" id="3.40.50.300">
    <property type="entry name" value="P-loop containing nucleotide triphosphate hydrolases"/>
    <property type="match status" value="1"/>
</dbReference>
<evidence type="ECO:0000256" key="5">
    <source>
        <dbReference type="ARBA" id="ARBA00022705"/>
    </source>
</evidence>
<dbReference type="GO" id="GO:0003677">
    <property type="term" value="F:DNA binding"/>
    <property type="evidence" value="ECO:0007669"/>
    <property type="project" value="UniProtKB-UniRule"/>
</dbReference>
<keyword evidence="7 15" id="KW-0378">Hydrolase</keyword>
<evidence type="ECO:0000256" key="6">
    <source>
        <dbReference type="ARBA" id="ARBA00022741"/>
    </source>
</evidence>
<keyword evidence="2 15" id="KW-0244">Early protein</keyword>
<evidence type="ECO:0000256" key="9">
    <source>
        <dbReference type="ARBA" id="ARBA00022840"/>
    </source>
</evidence>
<reference evidence="18" key="1">
    <citation type="journal article" date="2018" name="MSphere">
        <title>Metagenomic Discovery of 83 New Human Papillomavirus Types in Patients with Immunodeficiency.</title>
        <authorList>
            <person name="Pastrana D.V."/>
            <person name="Peretti A."/>
            <person name="Welch N.L."/>
            <person name="Borgogna C."/>
            <person name="Olivero C."/>
            <person name="Badolato R."/>
            <person name="Notarangelo L.D."/>
            <person name="Gariglio M."/>
            <person name="FitzGerald P.C."/>
            <person name="McIntosh C.E."/>
            <person name="Reeves J."/>
            <person name="Starrett G.J."/>
            <person name="Bliskovsky V."/>
            <person name="Velez D."/>
            <person name="Brownell I."/>
            <person name="Yarchoan R."/>
            <person name="Wyvill K.M."/>
            <person name="Uldrick T.S."/>
            <person name="Maldarelli F."/>
            <person name="Lisco A."/>
            <person name="Sereti I."/>
            <person name="Gonzalez C.M."/>
            <person name="Androphy E.J."/>
            <person name="McBride A.A."/>
            <person name="Van Doorslaer K."/>
            <person name="Garcia F."/>
            <person name="Dvoretzky I."/>
            <person name="Liu J.S."/>
            <person name="Han J."/>
            <person name="Murphy P.M."/>
            <person name="McDermott D.H."/>
            <person name="Buck C.B."/>
        </authorList>
    </citation>
    <scope>NUCLEOTIDE SEQUENCE</scope>
    <source>
        <strain evidence="18">Gamma22_TVMBSHc13</strain>
    </source>
</reference>
<dbReference type="Proteomes" id="UP000289540">
    <property type="component" value="Segment"/>
</dbReference>
<dbReference type="GO" id="GO:0006260">
    <property type="term" value="P:DNA replication"/>
    <property type="evidence" value="ECO:0007669"/>
    <property type="project" value="UniProtKB-UniRule"/>
</dbReference>
<evidence type="ECO:0000256" key="7">
    <source>
        <dbReference type="ARBA" id="ARBA00022801"/>
    </source>
</evidence>
<proteinExistence type="inferred from homology"/>
<evidence type="ECO:0000256" key="4">
    <source>
        <dbReference type="ARBA" id="ARBA00022562"/>
    </source>
</evidence>
<evidence type="ECO:0000313" key="18">
    <source>
        <dbReference type="EMBL" id="ATQ38506.1"/>
    </source>
</evidence>
<dbReference type="Gene3D" id="1.10.10.510">
    <property type="entry name" value="Zinc finger, large T-antigen D1 domain"/>
    <property type="match status" value="1"/>
</dbReference>
<dbReference type="PIRSF" id="PIRSF003383">
    <property type="entry name" value="Rep_E1_papillomaV"/>
    <property type="match status" value="1"/>
</dbReference>
<accession>A0A2D2AM18</accession>
<dbReference type="EC" id="5.6.2.4" evidence="15 16"/>
<keyword evidence="10 15" id="KW-0238">DNA-binding</keyword>
<feature type="modified residue" description="Phosphoserine; by host" evidence="15">
    <location>
        <position position="93"/>
    </location>
</feature>
<feature type="modified residue" description="Phosphoserine; by host" evidence="15">
    <location>
        <position position="88"/>
    </location>
</feature>
<protein>
    <recommendedName>
        <fullName evidence="15 16">Replication protein E1</fullName>
        <ecNumber evidence="15 16">5.6.2.4</ecNumber>
    </recommendedName>
    <alternativeName>
        <fullName evidence="15">ATP-dependent helicase E1</fullName>
    </alternativeName>
    <alternativeName>
        <fullName evidence="15">DNA 3'-5' helicase E1</fullName>
    </alternativeName>
</protein>
<comment type="subcellular location">
    <subcellularLocation>
        <location evidence="1 15">Host nucleus</location>
    </subcellularLocation>
</comment>
<evidence type="ECO:0000256" key="3">
    <source>
        <dbReference type="ARBA" id="ARBA00022553"/>
    </source>
</evidence>
<comment type="similarity">
    <text evidence="15 16">Belongs to the papillomaviridae E1 protein family.</text>
</comment>
<dbReference type="GO" id="GO:0005524">
    <property type="term" value="F:ATP binding"/>
    <property type="evidence" value="ECO:0007669"/>
    <property type="project" value="UniProtKB-UniRule"/>
</dbReference>
<dbReference type="InterPro" id="IPR001177">
    <property type="entry name" value="PPV_DNA_helicase_E1_C"/>
</dbReference>
<keyword evidence="6 15" id="KW-0547">Nucleotide-binding</keyword>
<evidence type="ECO:0000256" key="12">
    <source>
        <dbReference type="ARBA" id="ARBA00034617"/>
    </source>
</evidence>
<name>A0A2D2AM18_9PAPI</name>
<dbReference type="InterPro" id="IPR014015">
    <property type="entry name" value="Helicase_SF3_DNA-vir"/>
</dbReference>
<feature type="cross-link" description="Glycyl lysine isopeptide (Lys-Gly) (interchain with G-Cter in SUMO)" evidence="15">
    <location>
        <position position="509"/>
    </location>
</feature>
<dbReference type="GO" id="GO:0016887">
    <property type="term" value="F:ATP hydrolysis activity"/>
    <property type="evidence" value="ECO:0007669"/>
    <property type="project" value="RHEA"/>
</dbReference>
<evidence type="ECO:0000256" key="14">
    <source>
        <dbReference type="ARBA" id="ARBA00093297"/>
    </source>
</evidence>
<dbReference type="InterPro" id="IPR014000">
    <property type="entry name" value="PPV_DNA_helicase_E1_N"/>
</dbReference>
<keyword evidence="11 15" id="KW-0413">Isomerase</keyword>
<evidence type="ECO:0000256" key="13">
    <source>
        <dbReference type="ARBA" id="ARBA00048988"/>
    </source>
</evidence>
<sequence length="601" mass="68964">MGDDKGIPFNNFSEKEWFEVEAECVDSLDTMEELFEESTDGSDVSNLIDDSECCQGNSLALFNKKLTEDCNSAIAALKRKLTTTPEQSVNELSPRLEAIYISPQRRSKRRLFDDSGIEQDEAENSNEQVQDSLSSEPVSENLFTENLNLLNKHNNHRTILYTKCKEKFGVSFTELTRAFKSSKTCSDQWILLAYCVRMELIEAAKVQLQAYSDFFLLLQNDFTVLLCILFKNTKNRETVHKLFCSLFSCTDVQLLSDPPRTRSPPVAIFLYQNSFGNTAYKFGDFPDWIKKQTMLTHESAASAENFDLSQMIQFCYDNCLMDEPSIAYKYALHAEHDPNAAAFLRHNNQAKFVRDACAMVKYYKTQEMRELTMSEWIWRCCDECSEEGDWKVIAHFFKYQQINMVSFLTSLRAFLKGTPKKNCIVFYGPSDTGKSYFCNSLIEFLKGKVVSIMNKASPFWLQPLLHTKIGFMDDVTYHGWLYLDTNMRGALDGNPVSIDAKHKAPSQIKLPPMLVTTNVEIDKEDSLKYIRSRLQLFCFPNVFPLRDDGSVVYEITNKNWKCFFSKLGTQIDLIPREDLQDESGRSDRALRCTAGNSNESI</sequence>
<comment type="PTM">
    <text evidence="15">Phosphorylated.</text>
</comment>
<keyword evidence="3 15" id="KW-0597">Phosphoprotein</keyword>
<evidence type="ECO:0000256" key="11">
    <source>
        <dbReference type="ARBA" id="ARBA00023235"/>
    </source>
</evidence>
<keyword evidence="5 15" id="KW-0235">DNA replication</keyword>
<evidence type="ECO:0000256" key="8">
    <source>
        <dbReference type="ARBA" id="ARBA00022806"/>
    </source>
</evidence>